<evidence type="ECO:0000313" key="1">
    <source>
        <dbReference type="EMBL" id="RRT81286.1"/>
    </source>
</evidence>
<reference evidence="1 2" key="1">
    <citation type="journal article" date="2014" name="Agronomy (Basel)">
        <title>A Draft Genome Sequence for Ensete ventricosum, the Drought-Tolerant Tree Against Hunger.</title>
        <authorList>
            <person name="Harrison J."/>
            <person name="Moore K.A."/>
            <person name="Paszkiewicz K."/>
            <person name="Jones T."/>
            <person name="Grant M."/>
            <person name="Ambacheew D."/>
            <person name="Muzemil S."/>
            <person name="Studholme D.J."/>
        </authorList>
    </citation>
    <scope>NUCLEOTIDE SEQUENCE [LARGE SCALE GENOMIC DNA]</scope>
</reference>
<sequence>MIIAIVGIAWEVVDGWMKVVAAVEGQRGAKNAALIPSVRTPQDSKLRMTSSVSGSKQRSVAYMETDTNPSDWSVASADGMDFPMNAYLATHLVFTFSANFKMQQA</sequence>
<comment type="caution">
    <text evidence="1">The sequence shown here is derived from an EMBL/GenBank/DDBJ whole genome shotgun (WGS) entry which is preliminary data.</text>
</comment>
<organism evidence="1 2">
    <name type="scientific">Ensete ventricosum</name>
    <name type="common">Abyssinian banana</name>
    <name type="synonym">Musa ensete</name>
    <dbReference type="NCBI Taxonomy" id="4639"/>
    <lineage>
        <taxon>Eukaryota</taxon>
        <taxon>Viridiplantae</taxon>
        <taxon>Streptophyta</taxon>
        <taxon>Embryophyta</taxon>
        <taxon>Tracheophyta</taxon>
        <taxon>Spermatophyta</taxon>
        <taxon>Magnoliopsida</taxon>
        <taxon>Liliopsida</taxon>
        <taxon>Zingiberales</taxon>
        <taxon>Musaceae</taxon>
        <taxon>Ensete</taxon>
    </lineage>
</organism>
<dbReference type="Proteomes" id="UP000287651">
    <property type="component" value="Unassembled WGS sequence"/>
</dbReference>
<name>A0A427AYV6_ENSVE</name>
<dbReference type="AlphaFoldDB" id="A0A427AYV6"/>
<protein>
    <submittedName>
        <fullName evidence="1">Uncharacterized protein</fullName>
    </submittedName>
</protein>
<gene>
    <name evidence="1" type="ORF">B296_00002544</name>
</gene>
<accession>A0A427AYV6</accession>
<dbReference type="EMBL" id="AMZH03000946">
    <property type="protein sequence ID" value="RRT81286.1"/>
    <property type="molecule type" value="Genomic_DNA"/>
</dbReference>
<proteinExistence type="predicted"/>
<evidence type="ECO:0000313" key="2">
    <source>
        <dbReference type="Proteomes" id="UP000287651"/>
    </source>
</evidence>